<keyword evidence="3" id="KW-1185">Reference proteome</keyword>
<dbReference type="PANTHER" id="PTHR43312:SF2">
    <property type="entry name" value="OXIDOREDUCTASE"/>
    <property type="match status" value="1"/>
</dbReference>
<accession>A0ABT4IPY9</accession>
<proteinExistence type="predicted"/>
<dbReference type="InterPro" id="IPR053135">
    <property type="entry name" value="AKR2_Oxidoreductase"/>
</dbReference>
<dbReference type="Pfam" id="PF00248">
    <property type="entry name" value="Aldo_ket_red"/>
    <property type="match status" value="1"/>
</dbReference>
<dbReference type="InterPro" id="IPR017900">
    <property type="entry name" value="4Fe4S_Fe_S_CS"/>
</dbReference>
<gene>
    <name evidence="2" type="ORF">O0S09_08775</name>
</gene>
<sequence>MGRREDTFGRLGFGGLRLPLTDAGNQQSIDADALNALVDLFLARGFTHFDTAYTYHGYRSEKAIREALVRRHRREEFSLATKLAMHHVKCPEDQVRLFAEQLENCGVSYFDYYFLHNIGAPAYHTACAMDSFEFGQRLKREGKIKKFGISFHDTPELLDEILTNHPELDVVLLQINYLDWESPGIQSRRCYEVARKHGMPVFVMEPCKGGVLANLPKRAERLLRAFAPDASPASWAIRFAAGLAGVSMVLSGMSTQEQVRENTSVLTEFVPLSDAELWILDEVVSVLHEEREIPCTACRYCEEVCPNRIAIPDYFGLYNSAKRDAVCGFSSQFVYYLNIAGTRGRAKECVCCGACEAVCPQHLHISRYLKEVSAEFDVPPAFFRGGGGKQV</sequence>
<feature type="domain" description="4Fe-4S ferredoxin-type" evidence="1">
    <location>
        <begin position="340"/>
        <end position="368"/>
    </location>
</feature>
<dbReference type="CDD" id="cd19096">
    <property type="entry name" value="AKR_Fe-S_oxidoreductase"/>
    <property type="match status" value="1"/>
</dbReference>
<dbReference type="SUPFAM" id="SSF54862">
    <property type="entry name" value="4Fe-4S ferredoxins"/>
    <property type="match status" value="1"/>
</dbReference>
<dbReference type="Gene3D" id="3.20.20.100">
    <property type="entry name" value="NADP-dependent oxidoreductase domain"/>
    <property type="match status" value="1"/>
</dbReference>
<dbReference type="EMBL" id="JAPTGC010000016">
    <property type="protein sequence ID" value="MCZ0863337.1"/>
    <property type="molecule type" value="Genomic_DNA"/>
</dbReference>
<dbReference type="PROSITE" id="PS00198">
    <property type="entry name" value="4FE4S_FER_1"/>
    <property type="match status" value="2"/>
</dbReference>
<comment type="caution">
    <text evidence="2">The sequence shown here is derived from an EMBL/GenBank/DDBJ whole genome shotgun (WGS) entry which is preliminary data.</text>
</comment>
<feature type="domain" description="4Fe-4S ferredoxin-type" evidence="1">
    <location>
        <begin position="284"/>
        <end position="314"/>
    </location>
</feature>
<name>A0ABT4IPY9_9EURY</name>
<dbReference type="PANTHER" id="PTHR43312">
    <property type="entry name" value="D-THREO-ALDOSE 1-DEHYDROGENASE"/>
    <property type="match status" value="1"/>
</dbReference>
<dbReference type="PROSITE" id="PS51379">
    <property type="entry name" value="4FE4S_FER_2"/>
    <property type="match status" value="2"/>
</dbReference>
<organism evidence="2 3">
    <name type="scientific">Methanocorpusculum vombati</name>
    <dbReference type="NCBI Taxonomy" id="3002864"/>
    <lineage>
        <taxon>Archaea</taxon>
        <taxon>Methanobacteriati</taxon>
        <taxon>Methanobacteriota</taxon>
        <taxon>Stenosarchaea group</taxon>
        <taxon>Methanomicrobia</taxon>
        <taxon>Methanomicrobiales</taxon>
        <taxon>Methanocorpusculaceae</taxon>
        <taxon>Methanocorpusculum</taxon>
    </lineage>
</organism>
<dbReference type="Proteomes" id="UP001141336">
    <property type="component" value="Unassembled WGS sequence"/>
</dbReference>
<protein>
    <submittedName>
        <fullName evidence="2">Aldo/keto reductase</fullName>
    </submittedName>
</protein>
<dbReference type="RefSeq" id="WP_268923600.1">
    <property type="nucleotide sequence ID" value="NZ_JAPTGC010000016.1"/>
</dbReference>
<dbReference type="InterPro" id="IPR023210">
    <property type="entry name" value="NADP_OxRdtase_dom"/>
</dbReference>
<reference evidence="2" key="1">
    <citation type="submission" date="2022-12" db="EMBL/GenBank/DDBJ databases">
        <title>Isolation and characterisation of novel Methanocorpusculum spp. from native Australian herbivores indicates the genus is ancestrally host-associated.</title>
        <authorList>
            <person name="Volmer J.G."/>
            <person name="Soo R.M."/>
            <person name="Evans P.N."/>
            <person name="Hoedt E.C."/>
            <person name="Astorga Alsina A.L."/>
            <person name="Woodcroft B.J."/>
            <person name="Tyson G.W."/>
            <person name="Hugenholtz P."/>
            <person name="Morrison M."/>
        </authorList>
    </citation>
    <scope>NUCLEOTIDE SEQUENCE</scope>
    <source>
        <strain evidence="2">CW153</strain>
    </source>
</reference>
<dbReference type="InterPro" id="IPR036812">
    <property type="entry name" value="NAD(P)_OxRdtase_dom_sf"/>
</dbReference>
<evidence type="ECO:0000259" key="1">
    <source>
        <dbReference type="PROSITE" id="PS51379"/>
    </source>
</evidence>
<dbReference type="Pfam" id="PF13187">
    <property type="entry name" value="Fer4_9"/>
    <property type="match status" value="1"/>
</dbReference>
<evidence type="ECO:0000313" key="3">
    <source>
        <dbReference type="Proteomes" id="UP001141336"/>
    </source>
</evidence>
<dbReference type="InterPro" id="IPR017896">
    <property type="entry name" value="4Fe4S_Fe-S-bd"/>
</dbReference>
<evidence type="ECO:0000313" key="2">
    <source>
        <dbReference type="EMBL" id="MCZ0863337.1"/>
    </source>
</evidence>
<dbReference type="SUPFAM" id="SSF51430">
    <property type="entry name" value="NAD(P)-linked oxidoreductase"/>
    <property type="match status" value="1"/>
</dbReference>